<evidence type="ECO:0000313" key="2">
    <source>
        <dbReference type="Proteomes" id="UP000004810"/>
    </source>
</evidence>
<accession>J9BER6</accession>
<name>J9BER6_WUCBA</name>
<dbReference type="Proteomes" id="UP000004810">
    <property type="component" value="Unassembled WGS sequence"/>
</dbReference>
<organism evidence="1 2">
    <name type="scientific">Wuchereria bancrofti</name>
    <dbReference type="NCBI Taxonomy" id="6293"/>
    <lineage>
        <taxon>Eukaryota</taxon>
        <taxon>Metazoa</taxon>
        <taxon>Ecdysozoa</taxon>
        <taxon>Nematoda</taxon>
        <taxon>Chromadorea</taxon>
        <taxon>Rhabditida</taxon>
        <taxon>Spirurina</taxon>
        <taxon>Spiruromorpha</taxon>
        <taxon>Filarioidea</taxon>
        <taxon>Onchocercidae</taxon>
        <taxon>Wuchereria</taxon>
    </lineage>
</organism>
<protein>
    <submittedName>
        <fullName evidence="1">Uncharacterized protein</fullName>
    </submittedName>
</protein>
<gene>
    <name evidence="1" type="ORF">WUBG_03370</name>
</gene>
<proteinExistence type="predicted"/>
<comment type="caution">
    <text evidence="1">The sequence shown here is derived from an EMBL/GenBank/DDBJ whole genome shotgun (WGS) entry which is preliminary data.</text>
</comment>
<evidence type="ECO:0000313" key="1">
    <source>
        <dbReference type="EMBL" id="EJW85720.1"/>
    </source>
</evidence>
<dbReference type="EMBL" id="ADBV01001023">
    <property type="protein sequence ID" value="EJW85720.1"/>
    <property type="molecule type" value="Genomic_DNA"/>
</dbReference>
<sequence>MRKIVIKVFLDLQKLIDVSNRNLAELSLSDFAWRNFGKIPVAIMHEKNSWELASFDIFRTVNSRMIGILMNFLIAVNRHCTLAHSTKYHCFLSIKNYKKK</sequence>
<dbReference type="AlphaFoldDB" id="J9BER6"/>
<reference evidence="2" key="1">
    <citation type="submission" date="2012-08" db="EMBL/GenBank/DDBJ databases">
        <title>The Genome Sequence of Wuchereria bancrofti.</title>
        <authorList>
            <person name="Nutman T.B."/>
            <person name="Fink D.L."/>
            <person name="Russ C."/>
            <person name="Young S."/>
            <person name="Zeng Q."/>
            <person name="Koehrsen M."/>
            <person name="Alvarado L."/>
            <person name="Berlin A."/>
            <person name="Chapman S.B."/>
            <person name="Chen Z."/>
            <person name="Freedman E."/>
            <person name="Gellesch M."/>
            <person name="Goldberg J."/>
            <person name="Griggs A."/>
            <person name="Gujja S."/>
            <person name="Heilman E.R."/>
            <person name="Heiman D."/>
            <person name="Hepburn T."/>
            <person name="Howarth C."/>
            <person name="Jen D."/>
            <person name="Larson L."/>
            <person name="Lewis B."/>
            <person name="Mehta T."/>
            <person name="Park D."/>
            <person name="Pearson M."/>
            <person name="Roberts A."/>
            <person name="Saif S."/>
            <person name="Shea T."/>
            <person name="Shenoy N."/>
            <person name="Sisk P."/>
            <person name="Stolte C."/>
            <person name="Sykes S."/>
            <person name="Walk T."/>
            <person name="White J."/>
            <person name="Yandava C."/>
            <person name="Haas B."/>
            <person name="Henn M.R."/>
            <person name="Nusbaum C."/>
            <person name="Birren B."/>
        </authorList>
    </citation>
    <scope>NUCLEOTIDE SEQUENCE [LARGE SCALE GENOMIC DNA]</scope>
    <source>
        <strain evidence="2">NA</strain>
    </source>
</reference>